<feature type="transmembrane region" description="Helical" evidence="1">
    <location>
        <begin position="401"/>
        <end position="430"/>
    </location>
</feature>
<reference evidence="3" key="1">
    <citation type="journal article" date="2012" name="Proc. Natl. Acad. Sci. U.S.A.">
        <title>Antigenic diversity is generated by distinct evolutionary mechanisms in African trypanosome species.</title>
        <authorList>
            <person name="Jackson A.P."/>
            <person name="Berry A."/>
            <person name="Aslett M."/>
            <person name="Allison H.C."/>
            <person name="Burton P."/>
            <person name="Vavrova-Anderson J."/>
            <person name="Brown R."/>
            <person name="Browne H."/>
            <person name="Corton N."/>
            <person name="Hauser H."/>
            <person name="Gamble J."/>
            <person name="Gilderthorp R."/>
            <person name="Marcello L."/>
            <person name="McQuillan J."/>
            <person name="Otto T.D."/>
            <person name="Quail M.A."/>
            <person name="Sanders M.J."/>
            <person name="van Tonder A."/>
            <person name="Ginger M.L."/>
            <person name="Field M.C."/>
            <person name="Barry J.D."/>
            <person name="Hertz-Fowler C."/>
            <person name="Berriman M."/>
        </authorList>
    </citation>
    <scope>NUCLEOTIDE SEQUENCE</scope>
    <source>
        <strain evidence="3">Y486</strain>
    </source>
</reference>
<feature type="transmembrane region" description="Helical" evidence="1">
    <location>
        <begin position="369"/>
        <end position="389"/>
    </location>
</feature>
<feature type="transmembrane region" description="Helical" evidence="1">
    <location>
        <begin position="442"/>
        <end position="461"/>
    </location>
</feature>
<feature type="transmembrane region" description="Helical" evidence="1">
    <location>
        <begin position="338"/>
        <end position="357"/>
    </location>
</feature>
<accession>G0U5Y9</accession>
<keyword evidence="1" id="KW-0472">Membrane</keyword>
<gene>
    <name evidence="3" type="ORF">TVY486_1003430</name>
</gene>
<dbReference type="AlphaFoldDB" id="G0U5Y9"/>
<dbReference type="VEuPathDB" id="TriTrypDB:TvY486_1003430"/>
<feature type="chain" id="PRO_5003410319" description="Transmembrane protein" evidence="2">
    <location>
        <begin position="29"/>
        <end position="614"/>
    </location>
</feature>
<evidence type="ECO:0000313" key="3">
    <source>
        <dbReference type="EMBL" id="CCC51290.1"/>
    </source>
</evidence>
<proteinExistence type="predicted"/>
<keyword evidence="1" id="KW-0812">Transmembrane</keyword>
<feature type="signal peptide" evidence="2">
    <location>
        <begin position="1"/>
        <end position="28"/>
    </location>
</feature>
<keyword evidence="1" id="KW-1133">Transmembrane helix</keyword>
<dbReference type="OMA" id="FDTFWLK"/>
<evidence type="ECO:0008006" key="4">
    <source>
        <dbReference type="Google" id="ProtNLM"/>
    </source>
</evidence>
<protein>
    <recommendedName>
        <fullName evidence="4">Transmembrane protein</fullName>
    </recommendedName>
</protein>
<keyword evidence="2" id="KW-0732">Signal</keyword>
<dbReference type="EMBL" id="HE573026">
    <property type="protein sequence ID" value="CCC51290.1"/>
    <property type="molecule type" value="Genomic_DNA"/>
</dbReference>
<evidence type="ECO:0000256" key="2">
    <source>
        <dbReference type="SAM" id="SignalP"/>
    </source>
</evidence>
<name>G0U5Y9_TRYVY</name>
<sequence>MADAFTMWWNALLLFSIVQLQLIPGASAAHQDMSLPECNSVEPFTLQNFTRGAGVRSKEERDEYRVTCSLSPNSASFVLLGSSDGRLQSPLRKQVAREMSQKRQNDAESLKTRFYRFLVHRPAEMLHHLASYPWSSAAVLERLFLQRQLSLRLNLDYAVTASQSTESMSARMLLNVGKFHSIRMTSFAPMATYIAEDTQSEVARDVVRLSCTNSAHLFEEHHRSYQQPPHVSLLFPGFVGDRGERRESPFSKSSRIENDMYVIEELGHYRGSGLWVPVWLSAWFGRRPMTTISEKVVRDSDGHYAFVFETQLPAVTPVCLRLSSENGVKFTVELEESVAFDVFWFELVALFLFVGLVKPWVEVVPALQILVAGAGSIAVIFVFGLLLVLRKLQNMTLGKLGFIAVVTVGGMSALADTLTSAIAAVLYNYIHYDSEAELFMEIILALAVIALGCGLFAHYMWPNHLLALTRWTLLGIHMGILSCAALQNREATLLFTVTALLLHPIRLFRVLRWCSRSSALENSDNDPLETIPSVARREVQYSRPLCAEGFVSNSVLLNSEDRLKVYEALGNEYTKRALSHLAKHMVKNPERLASRLSDPEGALKWAKEHQDAER</sequence>
<organism evidence="3">
    <name type="scientific">Trypanosoma vivax (strain Y486)</name>
    <dbReference type="NCBI Taxonomy" id="1055687"/>
    <lineage>
        <taxon>Eukaryota</taxon>
        <taxon>Discoba</taxon>
        <taxon>Euglenozoa</taxon>
        <taxon>Kinetoplastea</taxon>
        <taxon>Metakinetoplastina</taxon>
        <taxon>Trypanosomatida</taxon>
        <taxon>Trypanosomatidae</taxon>
        <taxon>Trypanosoma</taxon>
        <taxon>Duttonella</taxon>
    </lineage>
</organism>
<evidence type="ECO:0000256" key="1">
    <source>
        <dbReference type="SAM" id="Phobius"/>
    </source>
</evidence>